<dbReference type="RefSeq" id="WP_062251360.1">
    <property type="nucleotide sequence ID" value="NZ_CP014229.1"/>
</dbReference>
<evidence type="ECO:0000256" key="5">
    <source>
        <dbReference type="ARBA" id="ARBA00022630"/>
    </source>
</evidence>
<dbReference type="EMBL" id="CP014229">
    <property type="protein sequence ID" value="AMD88871.1"/>
    <property type="molecule type" value="Genomic_DNA"/>
</dbReference>
<keyword evidence="4 8" id="KW-0813">Transport</keyword>
<evidence type="ECO:0000256" key="6">
    <source>
        <dbReference type="ARBA" id="ARBA00022643"/>
    </source>
</evidence>
<sequence>MSKILIVYGSSTGNTESIAHKLEQQLAAAGQEVTVLNAADASAEHLADGYDAVLFGASAWGEEEVELQDDFAPLFEEFDVMDLKGRKLAAFASGDRDYEHFCGAVDVIEARGKELGAEIMTDGLRLEGDGGSASDEIESFVQAVLKKL</sequence>
<comment type="similarity">
    <text evidence="2 8">Belongs to the flavodoxin family.</text>
</comment>
<protein>
    <recommendedName>
        <fullName evidence="3 8">Flavodoxin</fullName>
    </recommendedName>
</protein>
<evidence type="ECO:0000256" key="7">
    <source>
        <dbReference type="ARBA" id="ARBA00022982"/>
    </source>
</evidence>
<comment type="cofactor">
    <cofactor evidence="1 8">
        <name>FMN</name>
        <dbReference type="ChEBI" id="CHEBI:58210"/>
    </cofactor>
</comment>
<dbReference type="SUPFAM" id="SSF52218">
    <property type="entry name" value="Flavoproteins"/>
    <property type="match status" value="1"/>
</dbReference>
<dbReference type="InterPro" id="IPR008254">
    <property type="entry name" value="Flavodoxin/NO_synth"/>
</dbReference>
<evidence type="ECO:0000313" key="10">
    <source>
        <dbReference type="EMBL" id="AMD88871.1"/>
    </source>
</evidence>
<dbReference type="Proteomes" id="UP000069241">
    <property type="component" value="Chromosome"/>
</dbReference>
<proteinExistence type="inferred from homology"/>
<reference evidence="11" key="1">
    <citation type="submission" date="2016-02" db="EMBL/GenBank/DDBJ databases">
        <authorList>
            <person name="Holder M.E."/>
            <person name="Ajami N.J."/>
            <person name="Petrosino J.F."/>
        </authorList>
    </citation>
    <scope>NUCLEOTIDE SEQUENCE [LARGE SCALE GENOMIC DNA]</scope>
    <source>
        <strain evidence="11">CCUG 45958</strain>
    </source>
</reference>
<dbReference type="InterPro" id="IPR029039">
    <property type="entry name" value="Flavoprotein-like_sf"/>
</dbReference>
<keyword evidence="11" id="KW-1185">Reference proteome</keyword>
<evidence type="ECO:0000259" key="9">
    <source>
        <dbReference type="PROSITE" id="PS50902"/>
    </source>
</evidence>
<dbReference type="PANTHER" id="PTHR42809:SF1">
    <property type="entry name" value="FLAVODOXIN 1"/>
    <property type="match status" value="1"/>
</dbReference>
<dbReference type="InterPro" id="IPR050619">
    <property type="entry name" value="Flavodoxin"/>
</dbReference>
<evidence type="ECO:0000256" key="3">
    <source>
        <dbReference type="ARBA" id="ARBA00017869"/>
    </source>
</evidence>
<evidence type="ECO:0000256" key="8">
    <source>
        <dbReference type="RuleBase" id="RU367037"/>
    </source>
</evidence>
<feature type="domain" description="Flavodoxin-like" evidence="9">
    <location>
        <begin position="4"/>
        <end position="148"/>
    </location>
</feature>
<keyword evidence="5 8" id="KW-0285">Flavoprotein</keyword>
<dbReference type="GO" id="GO:0010181">
    <property type="term" value="F:FMN binding"/>
    <property type="evidence" value="ECO:0007669"/>
    <property type="project" value="UniProtKB-UniRule"/>
</dbReference>
<evidence type="ECO:0000256" key="2">
    <source>
        <dbReference type="ARBA" id="ARBA00005267"/>
    </source>
</evidence>
<evidence type="ECO:0000313" key="11">
    <source>
        <dbReference type="Proteomes" id="UP000069241"/>
    </source>
</evidence>
<dbReference type="STRING" id="44742.AXF13_01355"/>
<dbReference type="NCBIfam" id="TIGR01753">
    <property type="entry name" value="flav_short"/>
    <property type="match status" value="1"/>
</dbReference>
<dbReference type="Gene3D" id="3.40.50.360">
    <property type="match status" value="1"/>
</dbReference>
<dbReference type="PROSITE" id="PS00201">
    <property type="entry name" value="FLAVODOXIN"/>
    <property type="match status" value="1"/>
</dbReference>
<evidence type="ECO:0000256" key="1">
    <source>
        <dbReference type="ARBA" id="ARBA00001917"/>
    </source>
</evidence>
<dbReference type="KEGG" id="dfi:AXF13_01355"/>
<dbReference type="AlphaFoldDB" id="A0A0X8JHQ8"/>
<gene>
    <name evidence="10" type="ORF">AXF13_01355</name>
</gene>
<comment type="function">
    <text evidence="8">Low-potential electron donor to a number of redox enzymes.</text>
</comment>
<name>A0A0X8JHQ8_9BACT</name>
<dbReference type="Pfam" id="PF00258">
    <property type="entry name" value="Flavodoxin_1"/>
    <property type="match status" value="1"/>
</dbReference>
<accession>A0A0X8JHQ8</accession>
<keyword evidence="7 8" id="KW-0249">Electron transport</keyword>
<dbReference type="PANTHER" id="PTHR42809">
    <property type="entry name" value="FLAVODOXIN 2"/>
    <property type="match status" value="1"/>
</dbReference>
<dbReference type="PROSITE" id="PS50902">
    <property type="entry name" value="FLAVODOXIN_LIKE"/>
    <property type="match status" value="1"/>
</dbReference>
<evidence type="ECO:0000256" key="4">
    <source>
        <dbReference type="ARBA" id="ARBA00022448"/>
    </source>
</evidence>
<dbReference type="InterPro" id="IPR010087">
    <property type="entry name" value="Flav_short"/>
</dbReference>
<dbReference type="InterPro" id="IPR001226">
    <property type="entry name" value="Flavodoxin_CS"/>
</dbReference>
<dbReference type="GO" id="GO:0009055">
    <property type="term" value="F:electron transfer activity"/>
    <property type="evidence" value="ECO:0007669"/>
    <property type="project" value="UniProtKB-UniRule"/>
</dbReference>
<organism evidence="10 11">
    <name type="scientific">Desulfovibrio fairfieldensis</name>
    <dbReference type="NCBI Taxonomy" id="44742"/>
    <lineage>
        <taxon>Bacteria</taxon>
        <taxon>Pseudomonadati</taxon>
        <taxon>Thermodesulfobacteriota</taxon>
        <taxon>Desulfovibrionia</taxon>
        <taxon>Desulfovibrionales</taxon>
        <taxon>Desulfovibrionaceae</taxon>
        <taxon>Desulfovibrio</taxon>
    </lineage>
</organism>
<keyword evidence="6 8" id="KW-0288">FMN</keyword>